<dbReference type="PIRSF" id="PIRSF016636">
    <property type="entry name" value="AlgI_DltB"/>
    <property type="match status" value="1"/>
</dbReference>
<feature type="transmembrane region" description="Helical" evidence="8">
    <location>
        <begin position="50"/>
        <end position="67"/>
    </location>
</feature>
<dbReference type="InterPro" id="IPR004299">
    <property type="entry name" value="MBOAT_fam"/>
</dbReference>
<dbReference type="PANTHER" id="PTHR13285">
    <property type="entry name" value="ACYLTRANSFERASE"/>
    <property type="match status" value="1"/>
</dbReference>
<dbReference type="EMBL" id="DXGF01000075">
    <property type="protein sequence ID" value="HIW83488.1"/>
    <property type="molecule type" value="Genomic_DNA"/>
</dbReference>
<keyword evidence="6 7" id="KW-0472">Membrane</keyword>
<dbReference type="Pfam" id="PF03062">
    <property type="entry name" value="MBOAT"/>
    <property type="match status" value="1"/>
</dbReference>
<feature type="transmembrane region" description="Helical" evidence="8">
    <location>
        <begin position="351"/>
        <end position="369"/>
    </location>
</feature>
<dbReference type="InterPro" id="IPR024194">
    <property type="entry name" value="Ac/AlaTfrase_AlgI/DltB"/>
</dbReference>
<feature type="transmembrane region" description="Helical" evidence="8">
    <location>
        <begin position="484"/>
        <end position="503"/>
    </location>
</feature>
<feature type="transmembrane region" description="Helical" evidence="8">
    <location>
        <begin position="6"/>
        <end position="22"/>
    </location>
</feature>
<reference evidence="9" key="2">
    <citation type="submission" date="2021-04" db="EMBL/GenBank/DDBJ databases">
        <authorList>
            <person name="Gilroy R."/>
        </authorList>
    </citation>
    <scope>NUCLEOTIDE SEQUENCE</scope>
    <source>
        <strain evidence="9">ChiSxjej1B13-11762</strain>
    </source>
</reference>
<dbReference type="PANTHER" id="PTHR13285:SF18">
    <property type="entry name" value="PROTEIN-CYSTEINE N-PALMITOYLTRANSFERASE RASP"/>
    <property type="match status" value="1"/>
</dbReference>
<dbReference type="AlphaFoldDB" id="A0A9D1UDP5"/>
<feature type="transmembrane region" description="Helical" evidence="8">
    <location>
        <begin position="79"/>
        <end position="97"/>
    </location>
</feature>
<evidence type="ECO:0000256" key="3">
    <source>
        <dbReference type="ARBA" id="ARBA00022475"/>
    </source>
</evidence>
<evidence type="ECO:0000256" key="1">
    <source>
        <dbReference type="ARBA" id="ARBA00004651"/>
    </source>
</evidence>
<evidence type="ECO:0000256" key="8">
    <source>
        <dbReference type="SAM" id="Phobius"/>
    </source>
</evidence>
<dbReference type="PIRSF" id="PIRSF500217">
    <property type="entry name" value="AlgI"/>
    <property type="match status" value="1"/>
</dbReference>
<dbReference type="GO" id="GO:0005886">
    <property type="term" value="C:plasma membrane"/>
    <property type="evidence" value="ECO:0007669"/>
    <property type="project" value="UniProtKB-SubCell"/>
</dbReference>
<comment type="similarity">
    <text evidence="2 7">Belongs to the membrane-bound acyltransferase family.</text>
</comment>
<evidence type="ECO:0000256" key="5">
    <source>
        <dbReference type="ARBA" id="ARBA00022989"/>
    </source>
</evidence>
<evidence type="ECO:0000313" key="9">
    <source>
        <dbReference type="EMBL" id="HIW83488.1"/>
    </source>
</evidence>
<evidence type="ECO:0000256" key="4">
    <source>
        <dbReference type="ARBA" id="ARBA00022692"/>
    </source>
</evidence>
<keyword evidence="4 8" id="KW-0812">Transmembrane</keyword>
<feature type="transmembrane region" description="Helical" evidence="8">
    <location>
        <begin position="437"/>
        <end position="463"/>
    </location>
</feature>
<keyword evidence="7" id="KW-0012">Acyltransferase</keyword>
<proteinExistence type="inferred from homology"/>
<comment type="subcellular location">
    <subcellularLocation>
        <location evidence="1">Cell membrane</location>
        <topology evidence="1">Multi-pass membrane protein</topology>
    </subcellularLocation>
</comment>
<evidence type="ECO:0000313" key="10">
    <source>
        <dbReference type="Proteomes" id="UP000824263"/>
    </source>
</evidence>
<evidence type="ECO:0000256" key="7">
    <source>
        <dbReference type="PIRNR" id="PIRNR016636"/>
    </source>
</evidence>
<evidence type="ECO:0000256" key="6">
    <source>
        <dbReference type="ARBA" id="ARBA00023136"/>
    </source>
</evidence>
<dbReference type="InterPro" id="IPR028362">
    <property type="entry name" value="AlgI"/>
</dbReference>
<evidence type="ECO:0000256" key="2">
    <source>
        <dbReference type="ARBA" id="ARBA00010323"/>
    </source>
</evidence>
<keyword evidence="7" id="KW-0808">Transferase</keyword>
<feature type="transmembrane region" description="Helical" evidence="8">
    <location>
        <begin position="398"/>
        <end position="417"/>
    </location>
</feature>
<feature type="transmembrane region" description="Helical" evidence="8">
    <location>
        <begin position="125"/>
        <end position="147"/>
    </location>
</feature>
<keyword evidence="3 7" id="KW-1003">Cell membrane</keyword>
<protein>
    <submittedName>
        <fullName evidence="9">MBOAT family protein</fullName>
    </submittedName>
</protein>
<reference evidence="9" key="1">
    <citation type="journal article" date="2021" name="PeerJ">
        <title>Extensive microbial diversity within the chicken gut microbiome revealed by metagenomics and culture.</title>
        <authorList>
            <person name="Gilroy R."/>
            <person name="Ravi A."/>
            <person name="Getino M."/>
            <person name="Pursley I."/>
            <person name="Horton D.L."/>
            <person name="Alikhan N.F."/>
            <person name="Baker D."/>
            <person name="Gharbi K."/>
            <person name="Hall N."/>
            <person name="Watson M."/>
            <person name="Adriaenssens E.M."/>
            <person name="Foster-Nyarko E."/>
            <person name="Jarju S."/>
            <person name="Secka A."/>
            <person name="Antonio M."/>
            <person name="Oren A."/>
            <person name="Chaudhuri R.R."/>
            <person name="La Ragione R."/>
            <person name="Hildebrand F."/>
            <person name="Pallen M.J."/>
        </authorList>
    </citation>
    <scope>NUCLEOTIDE SEQUENCE</scope>
    <source>
        <strain evidence="9">ChiSxjej1B13-11762</strain>
    </source>
</reference>
<gene>
    <name evidence="9" type="ORF">H9873_04110</name>
</gene>
<dbReference type="Proteomes" id="UP000824263">
    <property type="component" value="Unassembled WGS sequence"/>
</dbReference>
<dbReference type="GO" id="GO:0016746">
    <property type="term" value="F:acyltransferase activity"/>
    <property type="evidence" value="ECO:0007669"/>
    <property type="project" value="UniProtKB-KW"/>
</dbReference>
<organism evidence="9 10">
    <name type="scientific">Candidatus Dorea gallistercoris</name>
    <dbReference type="NCBI Taxonomy" id="2838542"/>
    <lineage>
        <taxon>Bacteria</taxon>
        <taxon>Bacillati</taxon>
        <taxon>Bacillota</taxon>
        <taxon>Clostridia</taxon>
        <taxon>Lachnospirales</taxon>
        <taxon>Lachnospiraceae</taxon>
        <taxon>Dorea</taxon>
    </lineage>
</organism>
<feature type="transmembrane region" description="Helical" evidence="8">
    <location>
        <begin position="230"/>
        <end position="248"/>
    </location>
</feature>
<keyword evidence="5 8" id="KW-1133">Transmembrane helix</keyword>
<dbReference type="GO" id="GO:0042121">
    <property type="term" value="P:alginic acid biosynthetic process"/>
    <property type="evidence" value="ECO:0007669"/>
    <property type="project" value="InterPro"/>
</dbReference>
<name>A0A9D1UDP5_9FIRM</name>
<dbReference type="InterPro" id="IPR051085">
    <property type="entry name" value="MB_O-acyltransferase"/>
</dbReference>
<sequence>MAYHTGIYLFLFLPAALLAYQIAPSKSRWKILLLLGYGFFYLISRNLVVYILGTTIFTHYIGLWILAEQKKGREGQKRARRVLVFGVVGLLGVLGYLKYYHFFAQNVNLLTEQMLGESFLPAKTLLLPIGISFYTLQAIGYMADVYWGKIKEEPNLGKLALFLCFFPQLMEGPISMYSQTADQLWSGKGITVQNLWNGGVRILWGLFKKVLIADRLSVLAGMVFDHDQNYGGLVIAAGAVAYTIQLYMEFSGCMDIVIGSGRMFGVFLPENFRQPFAAQSAAEFWRRWHITLGAWLKTYVFYPVSVSGLVKRWNQFGRKHCGKYLTKLGISALALFPVWLCNGLWHGPRWSYIFFGMYYFAVLMAGIAIEPLRDRFLKFCHIREDSWYWRGLRIWKTWGIIFIGELFFRANGFRAGLGMFVRIFQDFSLAPLWDDTFLNLGLGIGDIYVIAVGCLVVGAYGMLRERGVVREVSMEKLKLPVRWGICYGLILALIIFGAYGTGYQKVDLIYAGF</sequence>
<comment type="caution">
    <text evidence="9">The sequence shown here is derived from an EMBL/GenBank/DDBJ whole genome shotgun (WGS) entry which is preliminary data.</text>
</comment>
<feature type="transmembrane region" description="Helical" evidence="8">
    <location>
        <begin position="324"/>
        <end position="345"/>
    </location>
</feature>
<accession>A0A9D1UDP5</accession>